<dbReference type="AlphaFoldDB" id="A0A8H9TG02"/>
<sequence>MERLLNFYCIEECRTIAKTKLVGQSVVPNSGDHIPIHGKDYRVILRKMPPVGDKSQHCYMGSIDVVVAPVNHLAQNHILPDITEWVFTHNSTLNIGSMVKYTDLDDQELTLMVLGLCVDSHGLLRVTLNGSGKKDDYNPGFSGLPLSDILPA</sequence>
<gene>
    <name evidence="1" type="ORF">I7730_15680</name>
</gene>
<reference evidence="1" key="1">
    <citation type="journal article" date="2018" name="Genome Biol.">
        <title>SKESA: strategic k-mer extension for scrupulous assemblies.</title>
        <authorList>
            <person name="Souvorov A."/>
            <person name="Agarwala R."/>
            <person name="Lipman D.J."/>
        </authorList>
    </citation>
    <scope>NUCLEOTIDE SEQUENCE</scope>
    <source>
        <strain evidence="1">BCW_3452</strain>
    </source>
</reference>
<dbReference type="EMBL" id="DACRBY010000020">
    <property type="protein sequence ID" value="HAS8541222.1"/>
    <property type="molecule type" value="Genomic_DNA"/>
</dbReference>
<evidence type="ECO:0000313" key="1">
    <source>
        <dbReference type="EMBL" id="HAS8541222.1"/>
    </source>
</evidence>
<name>A0A8H9TG02_VIBVL</name>
<protein>
    <submittedName>
        <fullName evidence="1">Uncharacterized protein</fullName>
    </submittedName>
</protein>
<organism evidence="1">
    <name type="scientific">Vibrio vulnificus</name>
    <dbReference type="NCBI Taxonomy" id="672"/>
    <lineage>
        <taxon>Bacteria</taxon>
        <taxon>Pseudomonadati</taxon>
        <taxon>Pseudomonadota</taxon>
        <taxon>Gammaproteobacteria</taxon>
        <taxon>Vibrionales</taxon>
        <taxon>Vibrionaceae</taxon>
        <taxon>Vibrio</taxon>
    </lineage>
</organism>
<comment type="caution">
    <text evidence="1">The sequence shown here is derived from an EMBL/GenBank/DDBJ whole genome shotgun (WGS) entry which is preliminary data.</text>
</comment>
<reference evidence="1" key="2">
    <citation type="submission" date="2019-01" db="EMBL/GenBank/DDBJ databases">
        <authorList>
            <consortium name="NCBI Pathogen Detection Project"/>
        </authorList>
    </citation>
    <scope>NUCLEOTIDE SEQUENCE</scope>
    <source>
        <strain evidence="1">BCW_3452</strain>
    </source>
</reference>
<dbReference type="Proteomes" id="UP000863257">
    <property type="component" value="Unassembled WGS sequence"/>
</dbReference>
<proteinExistence type="predicted"/>
<accession>A0A8H9TG02</accession>